<keyword evidence="1" id="KW-1133">Transmembrane helix</keyword>
<dbReference type="InterPro" id="IPR006750">
    <property type="entry name" value="YdcZ"/>
</dbReference>
<feature type="transmembrane region" description="Helical" evidence="1">
    <location>
        <begin position="135"/>
        <end position="155"/>
    </location>
</feature>
<dbReference type="GO" id="GO:0005886">
    <property type="term" value="C:plasma membrane"/>
    <property type="evidence" value="ECO:0007669"/>
    <property type="project" value="TreeGrafter"/>
</dbReference>
<dbReference type="PANTHER" id="PTHR34821">
    <property type="entry name" value="INNER MEMBRANE PROTEIN YDCZ"/>
    <property type="match status" value="1"/>
</dbReference>
<evidence type="ECO:0000313" key="3">
    <source>
        <dbReference type="Proteomes" id="UP000258127"/>
    </source>
</evidence>
<evidence type="ECO:0000256" key="1">
    <source>
        <dbReference type="SAM" id="Phobius"/>
    </source>
</evidence>
<reference evidence="2 3" key="1">
    <citation type="submission" date="2018-08" db="EMBL/GenBank/DDBJ databases">
        <authorList>
            <person name="Lee Y."/>
            <person name="Kakembo D."/>
        </authorList>
    </citation>
    <scope>NUCLEOTIDE SEQUENCE [LARGE SCALE GENOMIC DNA]</scope>
    <source>
        <strain evidence="2 3">JBCS1880</strain>
    </source>
</reference>
<dbReference type="RefSeq" id="WP_029612364.1">
    <property type="nucleotide sequence ID" value="NZ_CP009747.1"/>
</dbReference>
<dbReference type="EMBL" id="CP031641">
    <property type="protein sequence ID" value="AXO87596.1"/>
    <property type="molecule type" value="Genomic_DNA"/>
</dbReference>
<accession>A0AAI8K9A0</accession>
<name>A0AAI8K9A0_9PSED</name>
<organism evidence="2 3">
    <name type="scientific">Pseudomonas parafulva</name>
    <dbReference type="NCBI Taxonomy" id="157782"/>
    <lineage>
        <taxon>Bacteria</taxon>
        <taxon>Pseudomonadati</taxon>
        <taxon>Pseudomonadota</taxon>
        <taxon>Gammaproteobacteria</taxon>
        <taxon>Pseudomonadales</taxon>
        <taxon>Pseudomonadaceae</taxon>
        <taxon>Pseudomonas</taxon>
    </lineage>
</organism>
<dbReference type="Pfam" id="PF04657">
    <property type="entry name" value="DMT_YdcZ"/>
    <property type="match status" value="1"/>
</dbReference>
<gene>
    <name evidence="2" type="ORF">DZC75_05980</name>
</gene>
<dbReference type="AlphaFoldDB" id="A0AAI8K9A0"/>
<proteinExistence type="predicted"/>
<feature type="transmembrane region" description="Helical" evidence="1">
    <location>
        <begin position="74"/>
        <end position="96"/>
    </location>
</feature>
<evidence type="ECO:0000313" key="2">
    <source>
        <dbReference type="EMBL" id="AXO87596.1"/>
    </source>
</evidence>
<feature type="transmembrane region" description="Helical" evidence="1">
    <location>
        <begin position="102"/>
        <end position="123"/>
    </location>
</feature>
<sequence>MTTPLSMSTAMLVGAAIAAGAVVPFQAAANAALGRAVGHPLWATVVSLIISLIAIAPVLLALRAPAPQLGAATSLPLWAWVGGIAGVIYITAALLLSPRMGTTSFMACVIGGQLLTSLIIDHFGLMGMPTKQVTLYRILGVAMIFIGVLLIQLSSESVIKE</sequence>
<dbReference type="Proteomes" id="UP000258127">
    <property type="component" value="Chromosome"/>
</dbReference>
<protein>
    <submittedName>
        <fullName evidence="2">DMT family transporter</fullName>
    </submittedName>
</protein>
<keyword evidence="1" id="KW-0812">Transmembrane</keyword>
<dbReference type="PANTHER" id="PTHR34821:SF2">
    <property type="entry name" value="INNER MEMBRANE PROTEIN YDCZ"/>
    <property type="match status" value="1"/>
</dbReference>
<keyword evidence="3" id="KW-1185">Reference proteome</keyword>
<dbReference type="KEGG" id="ppv:NJ69_03255"/>
<feature type="transmembrane region" description="Helical" evidence="1">
    <location>
        <begin position="41"/>
        <end position="62"/>
    </location>
</feature>
<keyword evidence="1" id="KW-0472">Membrane</keyword>